<proteinExistence type="predicted"/>
<feature type="compositionally biased region" description="Basic and acidic residues" evidence="1">
    <location>
        <begin position="188"/>
        <end position="199"/>
    </location>
</feature>
<evidence type="ECO:0000313" key="3">
    <source>
        <dbReference type="EMBL" id="PHH73519.1"/>
    </source>
</evidence>
<dbReference type="Gene3D" id="2.130.10.10">
    <property type="entry name" value="YVTN repeat-like/Quinoprotein amine dehydrogenase"/>
    <property type="match status" value="2"/>
</dbReference>
<accession>A0A2C5XID9</accession>
<dbReference type="SUPFAM" id="SSF56219">
    <property type="entry name" value="DNase I-like"/>
    <property type="match status" value="1"/>
</dbReference>
<feature type="compositionally biased region" description="Low complexity" evidence="1">
    <location>
        <begin position="211"/>
        <end position="228"/>
    </location>
</feature>
<protein>
    <recommendedName>
        <fullName evidence="2">Inositol polyphosphate-related phosphatase domain-containing protein</fullName>
    </recommendedName>
</protein>
<dbReference type="PANTHER" id="PTHR11200:SF240">
    <property type="entry name" value="INOSITOL POLYPHOSPHATE 5-PHOSPHATASE C9G1.10C-RELATED"/>
    <property type="match status" value="1"/>
</dbReference>
<dbReference type="Gene3D" id="3.60.10.10">
    <property type="entry name" value="Endonuclease/exonuclease/phosphatase"/>
    <property type="match status" value="1"/>
</dbReference>
<dbReference type="InterPro" id="IPR000300">
    <property type="entry name" value="IPPc"/>
</dbReference>
<feature type="region of interest" description="Disordered" evidence="1">
    <location>
        <begin position="1"/>
        <end position="385"/>
    </location>
</feature>
<dbReference type="PANTHER" id="PTHR11200">
    <property type="entry name" value="INOSITOL 5-PHOSPHATASE"/>
    <property type="match status" value="1"/>
</dbReference>
<keyword evidence="4" id="KW-1185">Reference proteome</keyword>
<feature type="compositionally biased region" description="Basic and acidic residues" evidence="1">
    <location>
        <begin position="356"/>
        <end position="366"/>
    </location>
</feature>
<dbReference type="SMART" id="SM00128">
    <property type="entry name" value="IPPc"/>
    <property type="match status" value="1"/>
</dbReference>
<feature type="compositionally biased region" description="Polar residues" evidence="1">
    <location>
        <begin position="324"/>
        <end position="335"/>
    </location>
</feature>
<evidence type="ECO:0000256" key="1">
    <source>
        <dbReference type="SAM" id="MobiDB-lite"/>
    </source>
</evidence>
<evidence type="ECO:0000259" key="2">
    <source>
        <dbReference type="SMART" id="SM00128"/>
    </source>
</evidence>
<feature type="compositionally biased region" description="Basic and acidic residues" evidence="1">
    <location>
        <begin position="73"/>
        <end position="87"/>
    </location>
</feature>
<dbReference type="InterPro" id="IPR036691">
    <property type="entry name" value="Endo/exonu/phosph_ase_sf"/>
</dbReference>
<dbReference type="GO" id="GO:0004439">
    <property type="term" value="F:phosphatidylinositol-4,5-bisphosphate 5-phosphatase activity"/>
    <property type="evidence" value="ECO:0007669"/>
    <property type="project" value="TreeGrafter"/>
</dbReference>
<dbReference type="EMBL" id="NJEU01000498">
    <property type="protein sequence ID" value="PHH73519.1"/>
    <property type="molecule type" value="Genomic_DNA"/>
</dbReference>
<dbReference type="InterPro" id="IPR036322">
    <property type="entry name" value="WD40_repeat_dom_sf"/>
</dbReference>
<gene>
    <name evidence="3" type="ORF">CDD82_5398</name>
</gene>
<dbReference type="AlphaFoldDB" id="A0A2C5XID9"/>
<dbReference type="Pfam" id="PF22669">
    <property type="entry name" value="Exo_endo_phos2"/>
    <property type="match status" value="1"/>
</dbReference>
<dbReference type="Proteomes" id="UP000224854">
    <property type="component" value="Unassembled WGS sequence"/>
</dbReference>
<feature type="compositionally biased region" description="Polar residues" evidence="1">
    <location>
        <begin position="257"/>
        <end position="274"/>
    </location>
</feature>
<dbReference type="SUPFAM" id="SSF50978">
    <property type="entry name" value="WD40 repeat-like"/>
    <property type="match status" value="1"/>
</dbReference>
<dbReference type="InterPro" id="IPR046985">
    <property type="entry name" value="IP5"/>
</dbReference>
<name>A0A2C5XID9_9HYPO</name>
<dbReference type="OrthoDB" id="2248459at2759"/>
<feature type="domain" description="Inositol polyphosphate-related phosphatase" evidence="2">
    <location>
        <begin position="744"/>
        <end position="1086"/>
    </location>
</feature>
<dbReference type="FunFam" id="3.60.10.10:FF:000036">
    <property type="entry name" value="Inositol polyphosphate phosphatase, putative"/>
    <property type="match status" value="1"/>
</dbReference>
<evidence type="ECO:0000313" key="4">
    <source>
        <dbReference type="Proteomes" id="UP000224854"/>
    </source>
</evidence>
<feature type="compositionally biased region" description="Polar residues" evidence="1">
    <location>
        <begin position="298"/>
        <end position="307"/>
    </location>
</feature>
<comment type="caution">
    <text evidence="3">The sequence shown here is derived from an EMBL/GenBank/DDBJ whole genome shotgun (WGS) entry which is preliminary data.</text>
</comment>
<reference evidence="3 4" key="1">
    <citation type="submission" date="2017-06" db="EMBL/GenBank/DDBJ databases">
        <title>Ant-infecting Ophiocordyceps genomes reveal a high diversity of potential behavioral manipulation genes and a possible major role for enterotoxins.</title>
        <authorList>
            <person name="De Bekker C."/>
            <person name="Evans H.C."/>
            <person name="Brachmann A."/>
            <person name="Hughes D.P."/>
        </authorList>
    </citation>
    <scope>NUCLEOTIDE SEQUENCE [LARGE SCALE GENOMIC DNA]</scope>
    <source>
        <strain evidence="3 4">1348a</strain>
    </source>
</reference>
<organism evidence="3 4">
    <name type="scientific">Ophiocordyceps australis</name>
    <dbReference type="NCBI Taxonomy" id="1399860"/>
    <lineage>
        <taxon>Eukaryota</taxon>
        <taxon>Fungi</taxon>
        <taxon>Dikarya</taxon>
        <taxon>Ascomycota</taxon>
        <taxon>Pezizomycotina</taxon>
        <taxon>Sordariomycetes</taxon>
        <taxon>Hypocreomycetidae</taxon>
        <taxon>Hypocreales</taxon>
        <taxon>Ophiocordycipitaceae</taxon>
        <taxon>Ophiocordyceps</taxon>
    </lineage>
</organism>
<dbReference type="InterPro" id="IPR015943">
    <property type="entry name" value="WD40/YVTN_repeat-like_dom_sf"/>
</dbReference>
<dbReference type="GO" id="GO:0046856">
    <property type="term" value="P:phosphatidylinositol dephosphorylation"/>
    <property type="evidence" value="ECO:0007669"/>
    <property type="project" value="InterPro"/>
</dbReference>
<sequence length="1113" mass="122507">MDLPAGDGPDGSSIKPVSSLLARFENLKQPSPGSPQEAHSPRPISPAIKPDRLRSLKPSPDGAPMSPKSPGKPSERAAVDLPQDRDAPPPPVPLTRPMKPANKPAALSVPPAVTVQPPLSPPKGRVSTLSAGLHSPFLDPNIAADTQDTGSPKPKRPAGRPLTPAAPTPTPKSPRSSSRPPSPPPPRRSGETRRDREPRQAPAPPPRRPRLPSSPVVRLPGNNDTSPFSSPPTTPQDEDGEKPPELPTRPRPRMHSDSGSTQNTKGLESTSSPQAPGFRRMEWEAAANGSVGERIGSDWSNQTTKTMHQAVPPPPKLLPRWTKENNGANAPTRSVTQPVVRPIPPPPTRQLVNARQGDKTPERHVPEITSATSPQPLAPVQGAEAGAPKTDASHVTAFPDSANANRRPPFIKKGCHEIQTRYEPRIFDVCGELVCTSGQLTRVWNLVDGEQIMSLAHTEGVKATAVAFKPAASADKEGTVLWVGTNLGDIMEVEVGTQRILQNRAGVHSKCDLVNIHRHLNELWTHDEGGVIHVWGPDSEGVPNLAGHPQQSYKLPRGHTFSMVVGNELWHATGKTIRVFAPTVDGNRPFQVLVRPLVAEGASDVTAGTQIKSDASKAFFGHVDGKVSIFSTSDYSCVAVLSVSGWKINGLSGMGQYMWAGYNTGRMCVYDMSQQPWVVKKEWQAHDQAVMKMKADAASAYRLDRVQVVSLGGDNKVKAWDGLLQDDWLEEDIKSKDTSYCDFDQLKTLVLTWNAGASTPHSLRYSGGDGTFFKELVQSSDSPDIMIFGFQELVDLEDKKATAKRFLKSSKKKEGSDQERMSHQYRDWRDFLMKTLDDYMPSNDLYHLLHSAPLVGLFTCVFVKSSLRERIRNLSAAEVKRGMGGLHGNKGAVVVRFQVDDTSLCFVNCHLAAGQSQASARHNDIAAILDTTLFAAERDAEVRIDSYTGGGDGSMIVDHELCILNGDLNYRIDTMSRDTVVKAVQQQNLVKLLERDQLLVARRRNPAFRLRAFEEMPITFAPTYKYDVGTDNYDTSEKRRSPAWCDRLLFRGQGRVQQLDYRRHEVRVSDHRPVTGSFRLWVKRIDARRRAVAWMESQQGFEDVRQREVDNEK</sequence>